<dbReference type="AlphaFoldDB" id="A0A2G1QLX9"/>
<dbReference type="Pfam" id="PF02357">
    <property type="entry name" value="NusG"/>
    <property type="match status" value="1"/>
</dbReference>
<evidence type="ECO:0000313" key="4">
    <source>
        <dbReference type="EMBL" id="PHP66537.1"/>
    </source>
</evidence>
<reference evidence="4 5" key="1">
    <citation type="submission" date="2017-10" db="EMBL/GenBank/DDBJ databases">
        <title>Sedimentibacterium mangrovi gen. nov., sp. nov., a novel member of family Phyllobacteriacea isolated from mangrove sediment.</title>
        <authorList>
            <person name="Liao H."/>
            <person name="Tian Y."/>
        </authorList>
    </citation>
    <scope>NUCLEOTIDE SEQUENCE [LARGE SCALE GENOMIC DNA]</scope>
    <source>
        <strain evidence="4 5">X9-2-2</strain>
    </source>
</reference>
<gene>
    <name evidence="4" type="ORF">CSC94_12660</name>
</gene>
<evidence type="ECO:0000256" key="2">
    <source>
        <dbReference type="SAM" id="Coils"/>
    </source>
</evidence>
<keyword evidence="5" id="KW-1185">Reference proteome</keyword>
<dbReference type="InterPro" id="IPR006645">
    <property type="entry name" value="NGN-like_dom"/>
</dbReference>
<dbReference type="SUPFAM" id="SSF82679">
    <property type="entry name" value="N-utilization substance G protein NusG, N-terminal domain"/>
    <property type="match status" value="1"/>
</dbReference>
<proteinExistence type="predicted"/>
<protein>
    <recommendedName>
        <fullName evidence="3">NusG-like N-terminal domain-containing protein</fullName>
    </recommendedName>
</protein>
<comment type="caution">
    <text evidence="4">The sequence shown here is derived from an EMBL/GenBank/DDBJ whole genome shotgun (WGS) entry which is preliminary data.</text>
</comment>
<evidence type="ECO:0000313" key="5">
    <source>
        <dbReference type="Proteomes" id="UP000221168"/>
    </source>
</evidence>
<accession>A0A2G1QLX9</accession>
<dbReference type="EMBL" id="PDVP01000007">
    <property type="protein sequence ID" value="PHP66537.1"/>
    <property type="molecule type" value="Genomic_DNA"/>
</dbReference>
<dbReference type="Proteomes" id="UP000221168">
    <property type="component" value="Unassembled WGS sequence"/>
</dbReference>
<feature type="coiled-coil region" evidence="2">
    <location>
        <begin position="99"/>
        <end position="137"/>
    </location>
</feature>
<keyword evidence="1" id="KW-0804">Transcription</keyword>
<dbReference type="GO" id="GO:0006354">
    <property type="term" value="P:DNA-templated transcription elongation"/>
    <property type="evidence" value="ECO:0007669"/>
    <property type="project" value="InterPro"/>
</dbReference>
<dbReference type="InterPro" id="IPR036735">
    <property type="entry name" value="NGN_dom_sf"/>
</dbReference>
<keyword evidence="2" id="KW-0175">Coiled coil</keyword>
<organism evidence="4 5">
    <name type="scientific">Zhengella mangrovi</name>
    <dbReference type="NCBI Taxonomy" id="1982044"/>
    <lineage>
        <taxon>Bacteria</taxon>
        <taxon>Pseudomonadati</taxon>
        <taxon>Pseudomonadota</taxon>
        <taxon>Alphaproteobacteria</taxon>
        <taxon>Hyphomicrobiales</taxon>
        <taxon>Notoacmeibacteraceae</taxon>
        <taxon>Zhengella</taxon>
    </lineage>
</organism>
<name>A0A2G1QLX9_9HYPH</name>
<dbReference type="Gene3D" id="3.30.70.940">
    <property type="entry name" value="NusG, N-terminal domain"/>
    <property type="match status" value="1"/>
</dbReference>
<sequence>MRYRGHVGPRGGFRLERYSDETERTAIEAALDDAGIEHYLPTEKREIRQRAHTNKFKDVRHPLIPGYCFVRNPPDFMCFDSIPGVIGVLGIRGEPSIIHPQAIAMLKNAEAENAELLEKQKQKRHEAQKKLTRARASQLYPVGSRIKVQSDLLGIVDARITSVTGRKTVKAVAEFLNGLVDIEVRIDQISDVA</sequence>
<evidence type="ECO:0000256" key="1">
    <source>
        <dbReference type="ARBA" id="ARBA00023163"/>
    </source>
</evidence>
<evidence type="ECO:0000259" key="3">
    <source>
        <dbReference type="Pfam" id="PF02357"/>
    </source>
</evidence>
<feature type="domain" description="NusG-like N-terminal" evidence="3">
    <location>
        <begin position="25"/>
        <end position="105"/>
    </location>
</feature>